<dbReference type="GO" id="GO:0000329">
    <property type="term" value="C:fungal-type vacuole membrane"/>
    <property type="evidence" value="ECO:0007669"/>
    <property type="project" value="TreeGrafter"/>
</dbReference>
<dbReference type="PANTHER" id="PTHR23501:SF84">
    <property type="entry name" value="VACUOLAR MEMBRANE AMINO ACID UPTAKE TRANSPORTER FNX2"/>
    <property type="match status" value="1"/>
</dbReference>
<feature type="transmembrane region" description="Helical" evidence="8">
    <location>
        <begin position="263"/>
        <end position="280"/>
    </location>
</feature>
<evidence type="ECO:0000256" key="6">
    <source>
        <dbReference type="ARBA" id="ARBA00023136"/>
    </source>
</evidence>
<accession>A0AAJ0FRF2</accession>
<feature type="transmembrane region" description="Helical" evidence="8">
    <location>
        <begin position="222"/>
        <end position="243"/>
    </location>
</feature>
<dbReference type="FunFam" id="1.20.1720.10:FF:000013">
    <property type="entry name" value="Related to multidrug resistance proteins"/>
    <property type="match status" value="1"/>
</dbReference>
<dbReference type="EMBL" id="JASWJB010000180">
    <property type="protein sequence ID" value="KAK2594116.1"/>
    <property type="molecule type" value="Genomic_DNA"/>
</dbReference>
<organism evidence="10 11">
    <name type="scientific">Conoideocrella luteorostrata</name>
    <dbReference type="NCBI Taxonomy" id="1105319"/>
    <lineage>
        <taxon>Eukaryota</taxon>
        <taxon>Fungi</taxon>
        <taxon>Dikarya</taxon>
        <taxon>Ascomycota</taxon>
        <taxon>Pezizomycotina</taxon>
        <taxon>Sordariomycetes</taxon>
        <taxon>Hypocreomycetidae</taxon>
        <taxon>Hypocreales</taxon>
        <taxon>Clavicipitaceae</taxon>
        <taxon>Conoideocrella</taxon>
    </lineage>
</organism>
<dbReference type="Pfam" id="PF07690">
    <property type="entry name" value="MFS_1"/>
    <property type="match status" value="1"/>
</dbReference>
<feature type="transmembrane region" description="Helical" evidence="8">
    <location>
        <begin position="167"/>
        <end position="186"/>
    </location>
</feature>
<feature type="region of interest" description="Disordered" evidence="7">
    <location>
        <begin position="22"/>
        <end position="49"/>
    </location>
</feature>
<evidence type="ECO:0000256" key="2">
    <source>
        <dbReference type="ARBA" id="ARBA00008335"/>
    </source>
</evidence>
<evidence type="ECO:0000256" key="1">
    <source>
        <dbReference type="ARBA" id="ARBA00004127"/>
    </source>
</evidence>
<feature type="transmembrane region" description="Helical" evidence="8">
    <location>
        <begin position="429"/>
        <end position="448"/>
    </location>
</feature>
<dbReference type="GO" id="GO:0046943">
    <property type="term" value="F:carboxylic acid transmembrane transporter activity"/>
    <property type="evidence" value="ECO:0007669"/>
    <property type="project" value="UniProtKB-ARBA"/>
</dbReference>
<dbReference type="SUPFAM" id="SSF103473">
    <property type="entry name" value="MFS general substrate transporter"/>
    <property type="match status" value="1"/>
</dbReference>
<feature type="transmembrane region" description="Helical" evidence="8">
    <location>
        <begin position="70"/>
        <end position="94"/>
    </location>
</feature>
<feature type="transmembrane region" description="Helical" evidence="8">
    <location>
        <begin position="136"/>
        <end position="155"/>
    </location>
</feature>
<evidence type="ECO:0000256" key="5">
    <source>
        <dbReference type="ARBA" id="ARBA00022989"/>
    </source>
</evidence>
<dbReference type="CDD" id="cd17502">
    <property type="entry name" value="MFS_Azr1_MDR_like"/>
    <property type="match status" value="1"/>
</dbReference>
<dbReference type="GO" id="GO:0015174">
    <property type="term" value="F:basic amino acid transmembrane transporter activity"/>
    <property type="evidence" value="ECO:0007669"/>
    <property type="project" value="TreeGrafter"/>
</dbReference>
<feature type="compositionally biased region" description="Polar residues" evidence="7">
    <location>
        <begin position="29"/>
        <end position="42"/>
    </location>
</feature>
<keyword evidence="11" id="KW-1185">Reference proteome</keyword>
<comment type="subcellular location">
    <subcellularLocation>
        <location evidence="1">Endomembrane system</location>
        <topology evidence="1">Multi-pass membrane protein</topology>
    </subcellularLocation>
</comment>
<protein>
    <recommendedName>
        <fullName evidence="9">Major facilitator superfamily (MFS) profile domain-containing protein</fullName>
    </recommendedName>
</protein>
<dbReference type="InterPro" id="IPR036259">
    <property type="entry name" value="MFS_trans_sf"/>
</dbReference>
<feature type="transmembrane region" description="Helical" evidence="8">
    <location>
        <begin position="455"/>
        <end position="476"/>
    </location>
</feature>
<keyword evidence="3" id="KW-0813">Transport</keyword>
<evidence type="ECO:0000259" key="9">
    <source>
        <dbReference type="PROSITE" id="PS50850"/>
    </source>
</evidence>
<feature type="transmembrane region" description="Helical" evidence="8">
    <location>
        <begin position="331"/>
        <end position="355"/>
    </location>
</feature>
<feature type="domain" description="Major facilitator superfamily (MFS) profile" evidence="9">
    <location>
        <begin position="71"/>
        <end position="559"/>
    </location>
</feature>
<dbReference type="GO" id="GO:0012505">
    <property type="term" value="C:endomembrane system"/>
    <property type="evidence" value="ECO:0007669"/>
    <property type="project" value="UniProtKB-SubCell"/>
</dbReference>
<keyword evidence="5 8" id="KW-1133">Transmembrane helix</keyword>
<feature type="transmembrane region" description="Helical" evidence="8">
    <location>
        <begin position="106"/>
        <end position="124"/>
    </location>
</feature>
<feature type="transmembrane region" description="Helical" evidence="8">
    <location>
        <begin position="394"/>
        <end position="417"/>
    </location>
</feature>
<dbReference type="PANTHER" id="PTHR23501">
    <property type="entry name" value="MAJOR FACILITATOR SUPERFAMILY"/>
    <property type="match status" value="1"/>
</dbReference>
<feature type="transmembrane region" description="Helical" evidence="8">
    <location>
        <begin position="531"/>
        <end position="554"/>
    </location>
</feature>
<feature type="transmembrane region" description="Helical" evidence="8">
    <location>
        <begin position="286"/>
        <end position="310"/>
    </location>
</feature>
<reference evidence="10" key="1">
    <citation type="submission" date="2023-06" db="EMBL/GenBank/DDBJ databases">
        <title>Conoideocrella luteorostrata (Hypocreales: Clavicipitaceae), a potential biocontrol fungus for elongate hemlock scale in United States Christmas tree production areas.</title>
        <authorList>
            <person name="Barrett H."/>
            <person name="Lovett B."/>
            <person name="Macias A.M."/>
            <person name="Stajich J.E."/>
            <person name="Kasson M.T."/>
        </authorList>
    </citation>
    <scope>NUCLEOTIDE SEQUENCE</scope>
    <source>
        <strain evidence="10">ARSEF 14590</strain>
    </source>
</reference>
<dbReference type="Gene3D" id="1.20.1720.10">
    <property type="entry name" value="Multidrug resistance protein D"/>
    <property type="match status" value="1"/>
</dbReference>
<dbReference type="InterPro" id="IPR011701">
    <property type="entry name" value="MFS"/>
</dbReference>
<sequence>MTATTTTTAEAHAAVLAPTEASPLLGDGHSSQNPSYSGQITEDTVERDTTTCQHEPERLGNPEVAKKMHVIFPAIGIGLYLVAVDQLLTVAAYAKIGNELNALNNMSWIATSYFLTLTAFQPLYGKLSDIFGRKECLLFAYAVFGVGCLGCGLARDMAELCISRAVAGIGGGGMNSVVSILISDIVPLRERGVWQGYLNIIFAAGTSTGAPLGGLLADTIGWRWSFLGQAPLCCIAWLAVYFVLDLPRPSQDHWLLKFRRIDFLGAFVLVLAVTSLLFGLDSGSNIGWSELATIVPLCLVPFFFAVFVLIEAKVATHPFAPAHIIFHPALSAGYLANFFGAASQFGVFFFIPLFFQAVQGLSATQSGVLLVPGMVAGVSSSLFGGWVIKRTGRFYGITVVSYGILALSLLPIALSVWLKTTVGETMGNIVNGLGGGCGITTLLIGLLANSSAEDTAVVVACSYLFRSLGSSIGISISSAVMQQTLRSQLAARLPSGGDQAREIEDRVRESLDYIKELPPLLADQVRTSYRLAILGALVPTAVFAVAAFAVTFLVKAKALRK</sequence>
<dbReference type="Proteomes" id="UP001251528">
    <property type="component" value="Unassembled WGS sequence"/>
</dbReference>
<keyword evidence="6 8" id="KW-0472">Membrane</keyword>
<gene>
    <name evidence="10" type="ORF">QQS21_008171</name>
</gene>
<keyword evidence="4 8" id="KW-0812">Transmembrane</keyword>
<dbReference type="AlphaFoldDB" id="A0AAJ0FRF2"/>
<evidence type="ECO:0000256" key="3">
    <source>
        <dbReference type="ARBA" id="ARBA00022448"/>
    </source>
</evidence>
<evidence type="ECO:0000256" key="4">
    <source>
        <dbReference type="ARBA" id="ARBA00022692"/>
    </source>
</evidence>
<comment type="similarity">
    <text evidence="2">Belongs to the major facilitator superfamily.</text>
</comment>
<evidence type="ECO:0000256" key="8">
    <source>
        <dbReference type="SAM" id="Phobius"/>
    </source>
</evidence>
<feature type="transmembrane region" description="Helical" evidence="8">
    <location>
        <begin position="198"/>
        <end position="216"/>
    </location>
</feature>
<feature type="transmembrane region" description="Helical" evidence="8">
    <location>
        <begin position="367"/>
        <end position="387"/>
    </location>
</feature>
<evidence type="ECO:0000313" key="10">
    <source>
        <dbReference type="EMBL" id="KAK2594116.1"/>
    </source>
</evidence>
<name>A0AAJ0FRF2_9HYPO</name>
<dbReference type="InterPro" id="IPR020846">
    <property type="entry name" value="MFS_dom"/>
</dbReference>
<proteinExistence type="inferred from homology"/>
<evidence type="ECO:0000313" key="11">
    <source>
        <dbReference type="Proteomes" id="UP001251528"/>
    </source>
</evidence>
<dbReference type="Gene3D" id="1.20.1250.20">
    <property type="entry name" value="MFS general substrate transporter like domains"/>
    <property type="match status" value="1"/>
</dbReference>
<comment type="caution">
    <text evidence="10">The sequence shown here is derived from an EMBL/GenBank/DDBJ whole genome shotgun (WGS) entry which is preliminary data.</text>
</comment>
<evidence type="ECO:0000256" key="7">
    <source>
        <dbReference type="SAM" id="MobiDB-lite"/>
    </source>
</evidence>
<dbReference type="PROSITE" id="PS50850">
    <property type="entry name" value="MFS"/>
    <property type="match status" value="1"/>
</dbReference>